<evidence type="ECO:0000313" key="2">
    <source>
        <dbReference type="EMBL" id="TEY68528.1"/>
    </source>
</evidence>
<dbReference type="InterPro" id="IPR029058">
    <property type="entry name" value="AB_hydrolase_fold"/>
</dbReference>
<reference evidence="2 3" key="1">
    <citation type="submission" date="2017-11" db="EMBL/GenBank/DDBJ databases">
        <title>Comparative genomics of Botrytis spp.</title>
        <authorList>
            <person name="Valero-Jimenez C.A."/>
            <person name="Tapia P."/>
            <person name="Veloso J."/>
            <person name="Silva-Moreno E."/>
            <person name="Staats M."/>
            <person name="Valdes J.H."/>
            <person name="Van Kan J.A.L."/>
        </authorList>
    </citation>
    <scope>NUCLEOTIDE SEQUENCE [LARGE SCALE GENOMIC DNA]</scope>
    <source>
        <strain evidence="2 3">MUCL2830</strain>
    </source>
</reference>
<dbReference type="Gene3D" id="3.40.50.1820">
    <property type="entry name" value="alpha/beta hydrolase"/>
    <property type="match status" value="1"/>
</dbReference>
<dbReference type="OrthoDB" id="2418081at2759"/>
<dbReference type="InterPro" id="IPR050565">
    <property type="entry name" value="LYPA1-2/EST-like"/>
</dbReference>
<accession>A0A4Y8D743</accession>
<name>A0A4Y8D743_9HELO</name>
<dbReference type="GO" id="GO:0008474">
    <property type="term" value="F:palmitoyl-(protein) hydrolase activity"/>
    <property type="evidence" value="ECO:0007669"/>
    <property type="project" value="TreeGrafter"/>
</dbReference>
<feature type="region of interest" description="Disordered" evidence="1">
    <location>
        <begin position="1"/>
        <end position="45"/>
    </location>
</feature>
<feature type="compositionally biased region" description="Polar residues" evidence="1">
    <location>
        <begin position="1"/>
        <end position="11"/>
    </location>
</feature>
<dbReference type="PANTHER" id="PTHR10655:SF63">
    <property type="entry name" value="PHOSPHOLIPASE_CARBOXYLESTERASE_THIOESTERASE DOMAIN-CONTAINING PROTEIN"/>
    <property type="match status" value="1"/>
</dbReference>
<dbReference type="STRING" id="38488.A0A4Y8D743"/>
<evidence type="ECO:0008006" key="4">
    <source>
        <dbReference type="Google" id="ProtNLM"/>
    </source>
</evidence>
<protein>
    <recommendedName>
        <fullName evidence="4">Phospholipase/carboxylesterase/thioesterase domain-containing protein</fullName>
    </recommendedName>
</protein>
<organism evidence="2 3">
    <name type="scientific">Botryotinia calthae</name>
    <dbReference type="NCBI Taxonomy" id="38488"/>
    <lineage>
        <taxon>Eukaryota</taxon>
        <taxon>Fungi</taxon>
        <taxon>Dikarya</taxon>
        <taxon>Ascomycota</taxon>
        <taxon>Pezizomycotina</taxon>
        <taxon>Leotiomycetes</taxon>
        <taxon>Helotiales</taxon>
        <taxon>Sclerotiniaceae</taxon>
        <taxon>Botryotinia</taxon>
    </lineage>
</organism>
<dbReference type="PANTHER" id="PTHR10655">
    <property type="entry name" value="LYSOPHOSPHOLIPASE-RELATED"/>
    <property type="match status" value="1"/>
</dbReference>
<evidence type="ECO:0000313" key="3">
    <source>
        <dbReference type="Proteomes" id="UP000297299"/>
    </source>
</evidence>
<dbReference type="Proteomes" id="UP000297299">
    <property type="component" value="Unassembled WGS sequence"/>
</dbReference>
<comment type="caution">
    <text evidence="2">The sequence shown here is derived from an EMBL/GenBank/DDBJ whole genome shotgun (WGS) entry which is preliminary data.</text>
</comment>
<dbReference type="GO" id="GO:0052689">
    <property type="term" value="F:carboxylic ester hydrolase activity"/>
    <property type="evidence" value="ECO:0007669"/>
    <property type="project" value="TreeGrafter"/>
</dbReference>
<dbReference type="EMBL" id="PHWZ01000118">
    <property type="protein sequence ID" value="TEY68528.1"/>
    <property type="molecule type" value="Genomic_DNA"/>
</dbReference>
<dbReference type="AlphaFoldDB" id="A0A4Y8D743"/>
<dbReference type="GO" id="GO:0005737">
    <property type="term" value="C:cytoplasm"/>
    <property type="evidence" value="ECO:0007669"/>
    <property type="project" value="TreeGrafter"/>
</dbReference>
<proteinExistence type="predicted"/>
<evidence type="ECO:0000256" key="1">
    <source>
        <dbReference type="SAM" id="MobiDB-lite"/>
    </source>
</evidence>
<keyword evidence="3" id="KW-1185">Reference proteome</keyword>
<gene>
    <name evidence="2" type="ORF">BOTCAL_0118g00270</name>
</gene>
<feature type="compositionally biased region" description="Basic and acidic residues" evidence="1">
    <location>
        <begin position="12"/>
        <end position="29"/>
    </location>
</feature>
<sequence length="329" mass="36846">MNRAAEQSNEQPSERKDSKVDTDDAKTEESTPPEPDVYPDGSVRIPRKTGTYHTRSVILVHDVYDDAVGWAGEFMEARLNGETIMSIFPGTNWCFPEIDYPWSVQDIESETSDTADNLVDLWSAYSDTFQQEKRLEISKELCQMLKPIQQFVKRESNLVGIRNVFIGGLEDGATAALHLFLASQADQGGGIGGFIGMNAVLPFYSQVKLLIDMTPSFGDLPLEDYVNKQIKNLTDVVSLMRETLGLPPVGKFDRTIAYLGNPVFLGSVMTDPADLELRQKREDMIEILRRLRCFHPIYYTSECKEPDLGGQVEGLVEYLQMTGSTRVPG</sequence>